<dbReference type="EMBL" id="OV040584">
    <property type="protein sequence ID" value="CAH0449115.1"/>
    <property type="molecule type" value="Genomic_DNA"/>
</dbReference>
<dbReference type="KEGG" id="hih:NF38_04905"/>
<dbReference type="SUPFAM" id="SSF160355">
    <property type="entry name" value="Bacterial polysaccharide co-polymerase-like"/>
    <property type="match status" value="1"/>
</dbReference>
<proteinExistence type="predicted"/>
<dbReference type="AlphaFoldDB" id="A0A2S9R6C7"/>
<name>A0A2S9R6C7_HAEIF</name>
<evidence type="ECO:0000313" key="3">
    <source>
        <dbReference type="Proteomes" id="UP000837924"/>
    </source>
</evidence>
<dbReference type="GeneID" id="93219039"/>
<gene>
    <name evidence="2" type="ORF">CH627_04135</name>
    <name evidence="1" type="ORF">KRLU271_LOCUS871</name>
</gene>
<organism evidence="2">
    <name type="scientific">Haemophilus influenzae</name>
    <dbReference type="NCBI Taxonomy" id="727"/>
    <lineage>
        <taxon>Bacteria</taxon>
        <taxon>Pseudomonadati</taxon>
        <taxon>Pseudomonadota</taxon>
        <taxon>Gammaproteobacteria</taxon>
        <taxon>Pasteurellales</taxon>
        <taxon>Pasteurellaceae</taxon>
        <taxon>Haemophilus</taxon>
    </lineage>
</organism>
<dbReference type="KEGG" id="hix:NTHI723_01599"/>
<protein>
    <submittedName>
        <fullName evidence="2">Uncharacterized protein</fullName>
    </submittedName>
</protein>
<accession>A0A2S9R6C7</accession>
<evidence type="ECO:0000313" key="1">
    <source>
        <dbReference type="EMBL" id="CAH0449115.1"/>
    </source>
</evidence>
<dbReference type="Gene3D" id="3.30.1890.10">
    <property type="entry name" value="FepE-like"/>
    <property type="match status" value="1"/>
</dbReference>
<reference evidence="1" key="3">
    <citation type="submission" date="2024-01" db="EMBL/GenBank/DDBJ databases">
        <authorList>
            <person name="Riesbeck K."/>
        </authorList>
    </citation>
    <scope>NUCLEOTIDE SEQUENCE</scope>
    <source>
        <strain evidence="1">KR271</strain>
    </source>
</reference>
<dbReference type="EMBL" id="QVJI01000005">
    <property type="protein sequence ID" value="RFN63700.1"/>
    <property type="molecule type" value="Genomic_DNA"/>
</dbReference>
<reference evidence="3" key="2">
    <citation type="submission" date="2021-11" db="EMBL/GenBank/DDBJ databases">
        <authorList>
            <person name="Riesbeck K."/>
        </authorList>
    </citation>
    <scope>NUCLEOTIDE SEQUENCE [LARGE SCALE GENOMIC DNA]</scope>
</reference>
<dbReference type="RefSeq" id="WP_011271886.1">
    <property type="nucleotide sequence ID" value="NZ_AP018764.1"/>
</dbReference>
<evidence type="ECO:0000313" key="2">
    <source>
        <dbReference type="EMBL" id="RFN63700.1"/>
    </source>
</evidence>
<sequence length="113" mass="13348">MVKIERKATDSAYHEFTKILTSSAQLVAFLNQSDFVKARAKVENETVQQIASHFKFSQENNLNQLILSSFDRKEEDQLFVEYIRYVNNQARQTLNNELITKWKSLFEKRKITD</sequence>
<reference evidence="2" key="1">
    <citation type="submission" date="2018-08" db="EMBL/GenBank/DDBJ databases">
        <title>Antagonistic pleiotropy in the bifunctional surface protein FadL/P1 during adaptation of Haemophilus influenzae to chronic lung infection associated with COPD.</title>
        <authorList>
            <person name="Moleres J."/>
            <person name="Ehrlich R."/>
        </authorList>
    </citation>
    <scope>NUCLEOTIDE SEQUENCE [LARGE SCALE GENOMIC DNA]</scope>
    <source>
        <strain evidence="2">P668-6062</strain>
    </source>
</reference>
<dbReference type="Proteomes" id="UP000837924">
    <property type="component" value="Chromosome"/>
</dbReference>